<dbReference type="AlphaFoldDB" id="A0AAD4GVZ1"/>
<evidence type="ECO:0000313" key="1">
    <source>
        <dbReference type="EMBL" id="KAF9889978.1"/>
    </source>
</evidence>
<organism evidence="1 2">
    <name type="scientific">Aspergillus nanangensis</name>
    <dbReference type="NCBI Taxonomy" id="2582783"/>
    <lineage>
        <taxon>Eukaryota</taxon>
        <taxon>Fungi</taxon>
        <taxon>Dikarya</taxon>
        <taxon>Ascomycota</taxon>
        <taxon>Pezizomycotina</taxon>
        <taxon>Eurotiomycetes</taxon>
        <taxon>Eurotiomycetidae</taxon>
        <taxon>Eurotiales</taxon>
        <taxon>Aspergillaceae</taxon>
        <taxon>Aspergillus</taxon>
        <taxon>Aspergillus subgen. Circumdati</taxon>
    </lineage>
</organism>
<dbReference type="InterPro" id="IPR029058">
    <property type="entry name" value="AB_hydrolase_fold"/>
</dbReference>
<name>A0AAD4GVZ1_ASPNN</name>
<dbReference type="Gene3D" id="3.40.50.1820">
    <property type="entry name" value="alpha/beta hydrolase"/>
    <property type="match status" value="1"/>
</dbReference>
<comment type="caution">
    <text evidence="1">The sequence shown here is derived from an EMBL/GenBank/DDBJ whole genome shotgun (WGS) entry which is preliminary data.</text>
</comment>
<sequence>MALAHPGVLHEYAPRLVAYEFTSNTPTPKPNSLLFIGGLTDGLGTVPYVAALAKALETTDWSLFSLVLTSSYQGWGVGNLDLDVEEIGKCADYVRDLKGSRGKIVVMGHSTGSQDVLHYLSAPNPVARRPELLDDDRLMHGLRPVLDGAIMQAPMSDREMLLKEIRESDETRAAYDQLVEMARRQSPDEVLPVKLTSKVGFDARTALTAYRFLSLASPDSPENPADDDLFSSDLSDQRLRETFGVVAERGLLQGGLMALYSGNDEYGVPWVNKEALMERWKQATNAGGATWAETSAVIPGASHNVKDVGQDKLVELVLEYLGGL</sequence>
<proteinExistence type="predicted"/>
<dbReference type="Pfam" id="PF08538">
    <property type="entry name" value="DUF1749"/>
    <property type="match status" value="1"/>
</dbReference>
<dbReference type="InterPro" id="IPR013744">
    <property type="entry name" value="SidJ"/>
</dbReference>
<dbReference type="Proteomes" id="UP001194746">
    <property type="component" value="Unassembled WGS sequence"/>
</dbReference>
<evidence type="ECO:0008006" key="3">
    <source>
        <dbReference type="Google" id="ProtNLM"/>
    </source>
</evidence>
<accession>A0AAD4GVZ1</accession>
<dbReference type="PANTHER" id="PTHR31591:SF5">
    <property type="entry name" value="DOLICHOL-PHOSPHATE MANNOSYLTRANSFERASE"/>
    <property type="match status" value="1"/>
</dbReference>
<gene>
    <name evidence="1" type="ORF">FE257_006852</name>
</gene>
<keyword evidence="2" id="KW-1185">Reference proteome</keyword>
<dbReference type="EMBL" id="VCAU01000031">
    <property type="protein sequence ID" value="KAF9889978.1"/>
    <property type="molecule type" value="Genomic_DNA"/>
</dbReference>
<protein>
    <recommendedName>
        <fullName evidence="3">Dolichol-phosphate mannosyltransferase</fullName>
    </recommendedName>
</protein>
<reference evidence="1" key="1">
    <citation type="journal article" date="2019" name="Beilstein J. Org. Chem.">
        <title>Nanangenines: drimane sesquiterpenoids as the dominant metabolite cohort of a novel Australian fungus, Aspergillus nanangensis.</title>
        <authorList>
            <person name="Lacey H.J."/>
            <person name="Gilchrist C.L.M."/>
            <person name="Crombie A."/>
            <person name="Kalaitzis J.A."/>
            <person name="Vuong D."/>
            <person name="Rutledge P.J."/>
            <person name="Turner P."/>
            <person name="Pitt J.I."/>
            <person name="Lacey E."/>
            <person name="Chooi Y.H."/>
            <person name="Piggott A.M."/>
        </authorList>
    </citation>
    <scope>NUCLEOTIDE SEQUENCE</scope>
    <source>
        <strain evidence="1">MST-FP2251</strain>
    </source>
</reference>
<dbReference type="PANTHER" id="PTHR31591">
    <property type="entry name" value="UPF0613 PROTEIN PB24D3.06C"/>
    <property type="match status" value="1"/>
</dbReference>
<evidence type="ECO:0000313" key="2">
    <source>
        <dbReference type="Proteomes" id="UP001194746"/>
    </source>
</evidence>
<dbReference type="SUPFAM" id="SSF53474">
    <property type="entry name" value="alpha/beta-Hydrolases"/>
    <property type="match status" value="1"/>
</dbReference>
<reference evidence="1" key="2">
    <citation type="submission" date="2020-02" db="EMBL/GenBank/DDBJ databases">
        <authorList>
            <person name="Gilchrist C.L.M."/>
            <person name="Chooi Y.-H."/>
        </authorList>
    </citation>
    <scope>NUCLEOTIDE SEQUENCE</scope>
    <source>
        <strain evidence="1">MST-FP2251</strain>
    </source>
</reference>